<name>A0A0K9XGI6_9ACTN</name>
<dbReference type="Proteomes" id="UP000037288">
    <property type="component" value="Unassembled WGS sequence"/>
</dbReference>
<comment type="caution">
    <text evidence="4">The sequence shown here is derived from an EMBL/GenBank/DDBJ whole genome shotgun (WGS) entry which is preliminary data.</text>
</comment>
<sequence>MDVLRRVFRRDGRRPAGRALRSLTVLLAALPLFLLPACSSGGHGKTGKTSTTAPAQSGRTSGSGPAGSTPSWAKGMRTVTPDRLPPEARRTLELIDKGGPFPYPKDGTVFGNYENRLPKQPRGYYHEYTVPTPEARNRGARRIVTGSHSERYYTGDHYKTFEAVVHP</sequence>
<dbReference type="GO" id="GO:0003723">
    <property type="term" value="F:RNA binding"/>
    <property type="evidence" value="ECO:0007669"/>
    <property type="project" value="InterPro"/>
</dbReference>
<proteinExistence type="predicted"/>
<evidence type="ECO:0000256" key="2">
    <source>
        <dbReference type="ARBA" id="ARBA00022801"/>
    </source>
</evidence>
<evidence type="ECO:0000256" key="3">
    <source>
        <dbReference type="SAM" id="MobiDB-lite"/>
    </source>
</evidence>
<evidence type="ECO:0000313" key="5">
    <source>
        <dbReference type="Proteomes" id="UP000037288"/>
    </source>
</evidence>
<gene>
    <name evidence="4" type="ORF">AC230_07445</name>
</gene>
<accession>A0A0K9XGI6</accession>
<evidence type="ECO:0000313" key="4">
    <source>
        <dbReference type="EMBL" id="KNB52505.1"/>
    </source>
</evidence>
<evidence type="ECO:0000256" key="1">
    <source>
        <dbReference type="ARBA" id="ARBA00022722"/>
    </source>
</evidence>
<dbReference type="Gene3D" id="3.10.450.30">
    <property type="entry name" value="Microbial ribonucleases"/>
    <property type="match status" value="1"/>
</dbReference>
<dbReference type="InterPro" id="IPR000026">
    <property type="entry name" value="N1-like"/>
</dbReference>
<feature type="region of interest" description="Disordered" evidence="3">
    <location>
        <begin position="41"/>
        <end position="86"/>
    </location>
</feature>
<dbReference type="PATRIC" id="fig|1678637.3.peg.1613"/>
<dbReference type="AlphaFoldDB" id="A0A0K9XGI6"/>
<reference evidence="5" key="1">
    <citation type="submission" date="2015-07" db="EMBL/GenBank/DDBJ databases">
        <title>Draft genome sequence of Streptomyces sp. CMAA 1322, a bacterium isolated from Caatinga biome, from dry forest semiarid of Brazil.</title>
        <authorList>
            <person name="Santos S.N."/>
            <person name="Gacesa R."/>
            <person name="Taketani R.G."/>
            <person name="Long P.F."/>
            <person name="Melo I.S."/>
        </authorList>
    </citation>
    <scope>NUCLEOTIDE SEQUENCE [LARGE SCALE GENOMIC DNA]</scope>
    <source>
        <strain evidence="5">CMAA 1322</strain>
    </source>
</reference>
<feature type="compositionally biased region" description="Low complexity" evidence="3">
    <location>
        <begin position="47"/>
        <end position="71"/>
    </location>
</feature>
<keyword evidence="2" id="KW-0378">Hydrolase</keyword>
<dbReference type="GO" id="GO:0016787">
    <property type="term" value="F:hydrolase activity"/>
    <property type="evidence" value="ECO:0007669"/>
    <property type="project" value="UniProtKB-KW"/>
</dbReference>
<keyword evidence="5" id="KW-1185">Reference proteome</keyword>
<dbReference type="SUPFAM" id="SSF53933">
    <property type="entry name" value="Microbial ribonucleases"/>
    <property type="match status" value="1"/>
</dbReference>
<dbReference type="GO" id="GO:0004521">
    <property type="term" value="F:RNA endonuclease activity"/>
    <property type="evidence" value="ECO:0007669"/>
    <property type="project" value="InterPro"/>
</dbReference>
<dbReference type="InterPro" id="IPR016191">
    <property type="entry name" value="Ribonuclease/ribotoxin"/>
</dbReference>
<protein>
    <submittedName>
        <fullName evidence="4">Guanine-specific ribonuclease N1 and T1</fullName>
    </submittedName>
</protein>
<dbReference type="OrthoDB" id="5326845at2"/>
<organism evidence="4 5">
    <name type="scientific">Streptomyces caatingaensis</name>
    <dbReference type="NCBI Taxonomy" id="1678637"/>
    <lineage>
        <taxon>Bacteria</taxon>
        <taxon>Bacillati</taxon>
        <taxon>Actinomycetota</taxon>
        <taxon>Actinomycetes</taxon>
        <taxon>Kitasatosporales</taxon>
        <taxon>Streptomycetaceae</taxon>
        <taxon>Streptomyces</taxon>
    </lineage>
</organism>
<dbReference type="STRING" id="1678637.AC230_07445"/>
<dbReference type="EMBL" id="LFXA01000004">
    <property type="protein sequence ID" value="KNB52505.1"/>
    <property type="molecule type" value="Genomic_DNA"/>
</dbReference>
<dbReference type="Pfam" id="PF00545">
    <property type="entry name" value="Ribonuclease"/>
    <property type="match status" value="1"/>
</dbReference>
<keyword evidence="1" id="KW-0540">Nuclease</keyword>